<dbReference type="Proteomes" id="UP001059380">
    <property type="component" value="Chromosome"/>
</dbReference>
<keyword evidence="2" id="KW-0472">Membrane</keyword>
<feature type="transmembrane region" description="Helical" evidence="2">
    <location>
        <begin position="362"/>
        <end position="383"/>
    </location>
</feature>
<feature type="transmembrane region" description="Helical" evidence="2">
    <location>
        <begin position="403"/>
        <end position="428"/>
    </location>
</feature>
<reference evidence="5" key="1">
    <citation type="submission" date="2021-04" db="EMBL/GenBank/DDBJ databases">
        <title>Phylogenetic analysis of Acidobacteriaceae.</title>
        <authorList>
            <person name="Qiu L."/>
            <person name="Zhang Q."/>
        </authorList>
    </citation>
    <scope>NUCLEOTIDE SEQUENCE</scope>
    <source>
        <strain evidence="5">DSM 25168</strain>
    </source>
</reference>
<protein>
    <submittedName>
        <fullName evidence="5">SpoIIE family protein phosphatase</fullName>
    </submittedName>
</protein>
<keyword evidence="1" id="KW-0378">Hydrolase</keyword>
<dbReference type="SMART" id="SM00331">
    <property type="entry name" value="PP2C_SIG"/>
    <property type="match status" value="1"/>
</dbReference>
<dbReference type="Pfam" id="PF07228">
    <property type="entry name" value="SpoIIE"/>
    <property type="match status" value="1"/>
</dbReference>
<dbReference type="Gene3D" id="3.60.40.10">
    <property type="entry name" value="PPM-type phosphatase domain"/>
    <property type="match status" value="1"/>
</dbReference>
<dbReference type="PANTHER" id="PTHR43156">
    <property type="entry name" value="STAGE II SPORULATION PROTEIN E-RELATED"/>
    <property type="match status" value="1"/>
</dbReference>
<feature type="transmembrane region" description="Helical" evidence="2">
    <location>
        <begin position="282"/>
        <end position="300"/>
    </location>
</feature>
<feature type="domain" description="PPM-type phosphatase" evidence="4">
    <location>
        <begin position="459"/>
        <end position="667"/>
    </location>
</feature>
<feature type="signal peptide" evidence="3">
    <location>
        <begin position="1"/>
        <end position="27"/>
    </location>
</feature>
<feature type="transmembrane region" description="Helical" evidence="2">
    <location>
        <begin position="307"/>
        <end position="326"/>
    </location>
</feature>
<feature type="chain" id="PRO_5039943541" evidence="3">
    <location>
        <begin position="28"/>
        <end position="684"/>
    </location>
</feature>
<evidence type="ECO:0000256" key="1">
    <source>
        <dbReference type="ARBA" id="ARBA00022801"/>
    </source>
</evidence>
<sequence length="684" mass="74896">MRFAGRAALWPIATLLLVVCAGRFAWAHDAPAPTAAAQPAGSNTVTPAGHTEAHLEGPWRFQIGDNPQWADPALDDSSWSAVTLDKPLSELGFESYAGYAWYRIRINARQLQPPGGEPLDLLLTPHSIGQLSVFANGVEVGHSRGFDGSPSMYMSLPLDLSLPAPAADGTILIAVRTWAAPGVQISHGLLDRVELGAHHDIADRLAVAVSQRWDHEIIAQLVLSLLFLFVAAFGAILFFAQRHHSEYLWLALLCVTVAVNGIIQLLWQLAIISHSAYFPMNLWIGRIFMAVTLEFILRFTADSNRRFIRGVQIAFLVFPAFALLGLEQIYEILSVSAEVAFLGLVLWMLFHAWRRGQREAGVMLFPFALAAVADSIDTVLMYMADKRWISDKMANHRFSLGPIQFGISNLSFAIFLASLIAVILYRFVRVSQEEQRSNAEIAAARSVQAMLIPTELPSNKHFMLESAYVPVNGVGGDFFQVLPVEDGSLLIVAGDVSGKGLQAAMNASTLVGAFRNDLSRDPATILQHLNNVLIGAAGSQAARSKDKDAVVSFSTCVCARIYRDGSMDVANAGHLSPYRDGREIELPPGLPLGVIPGMTYEQVRFQLQQGMRVIFLSDGVVEAQNDDGELFGFERTQQVSNESARYIAQTAKRFGQNDDITVISIYIAALESSRTEEEELAPTY</sequence>
<feature type="transmembrane region" description="Helical" evidence="2">
    <location>
        <begin position="332"/>
        <end position="350"/>
    </location>
</feature>
<dbReference type="KEGG" id="orp:MOP44_06985"/>
<evidence type="ECO:0000256" key="3">
    <source>
        <dbReference type="SAM" id="SignalP"/>
    </source>
</evidence>
<dbReference type="RefSeq" id="WP_260795272.1">
    <property type="nucleotide sequence ID" value="NZ_CP093313.1"/>
</dbReference>
<keyword evidence="6" id="KW-1185">Reference proteome</keyword>
<name>A0A9J7BV75_9BACT</name>
<dbReference type="PANTHER" id="PTHR43156:SF2">
    <property type="entry name" value="STAGE II SPORULATION PROTEIN E"/>
    <property type="match status" value="1"/>
</dbReference>
<feature type="transmembrane region" description="Helical" evidence="2">
    <location>
        <begin position="247"/>
        <end position="270"/>
    </location>
</feature>
<evidence type="ECO:0000313" key="5">
    <source>
        <dbReference type="EMBL" id="UWZ85682.1"/>
    </source>
</evidence>
<evidence type="ECO:0000259" key="4">
    <source>
        <dbReference type="SMART" id="SM00331"/>
    </source>
</evidence>
<dbReference type="Gene3D" id="2.60.120.260">
    <property type="entry name" value="Galactose-binding domain-like"/>
    <property type="match status" value="1"/>
</dbReference>
<dbReference type="AlphaFoldDB" id="A0A9J7BV75"/>
<evidence type="ECO:0000256" key="2">
    <source>
        <dbReference type="SAM" id="Phobius"/>
    </source>
</evidence>
<dbReference type="SUPFAM" id="SSF49785">
    <property type="entry name" value="Galactose-binding domain-like"/>
    <property type="match status" value="1"/>
</dbReference>
<dbReference type="SUPFAM" id="SSF81606">
    <property type="entry name" value="PP2C-like"/>
    <property type="match status" value="1"/>
</dbReference>
<dbReference type="GO" id="GO:0016791">
    <property type="term" value="F:phosphatase activity"/>
    <property type="evidence" value="ECO:0007669"/>
    <property type="project" value="TreeGrafter"/>
</dbReference>
<organism evidence="5 6">
    <name type="scientific">Occallatibacter riparius</name>
    <dbReference type="NCBI Taxonomy" id="1002689"/>
    <lineage>
        <taxon>Bacteria</taxon>
        <taxon>Pseudomonadati</taxon>
        <taxon>Acidobacteriota</taxon>
        <taxon>Terriglobia</taxon>
        <taxon>Terriglobales</taxon>
        <taxon>Acidobacteriaceae</taxon>
        <taxon>Occallatibacter</taxon>
    </lineage>
</organism>
<feature type="transmembrane region" description="Helical" evidence="2">
    <location>
        <begin position="217"/>
        <end position="240"/>
    </location>
</feature>
<proteinExistence type="predicted"/>
<dbReference type="InterPro" id="IPR036457">
    <property type="entry name" value="PPM-type-like_dom_sf"/>
</dbReference>
<dbReference type="EMBL" id="CP093313">
    <property type="protein sequence ID" value="UWZ85682.1"/>
    <property type="molecule type" value="Genomic_DNA"/>
</dbReference>
<keyword evidence="2" id="KW-1133">Transmembrane helix</keyword>
<dbReference type="InterPro" id="IPR001932">
    <property type="entry name" value="PPM-type_phosphatase-like_dom"/>
</dbReference>
<dbReference type="InterPro" id="IPR052016">
    <property type="entry name" value="Bact_Sigma-Reg"/>
</dbReference>
<dbReference type="InterPro" id="IPR008979">
    <property type="entry name" value="Galactose-bd-like_sf"/>
</dbReference>
<accession>A0A9J7BV75</accession>
<keyword evidence="2" id="KW-0812">Transmembrane</keyword>
<keyword evidence="3" id="KW-0732">Signal</keyword>
<gene>
    <name evidence="5" type="ORF">MOP44_06985</name>
</gene>
<evidence type="ECO:0000313" key="6">
    <source>
        <dbReference type="Proteomes" id="UP001059380"/>
    </source>
</evidence>